<organism evidence="4 6">
    <name type="scientific">Seminavis robusta</name>
    <dbReference type="NCBI Taxonomy" id="568900"/>
    <lineage>
        <taxon>Eukaryota</taxon>
        <taxon>Sar</taxon>
        <taxon>Stramenopiles</taxon>
        <taxon>Ochrophyta</taxon>
        <taxon>Bacillariophyta</taxon>
        <taxon>Bacillariophyceae</taxon>
        <taxon>Bacillariophycidae</taxon>
        <taxon>Naviculales</taxon>
        <taxon>Naviculaceae</taxon>
        <taxon>Seminavis</taxon>
    </lineage>
</organism>
<dbReference type="Proteomes" id="UP001153069">
    <property type="component" value="Unassembled WGS sequence"/>
</dbReference>
<dbReference type="InterPro" id="IPR018946">
    <property type="entry name" value="PhoD-like_MPP"/>
</dbReference>
<keyword evidence="1" id="KW-1133">Transmembrane helix</keyword>
<dbReference type="PANTHER" id="PTHR33987:SF1">
    <property type="entry name" value="CALCINEURIN-LIKE METALLO-PHOSPHOESTERASE SUPERFAMILY PROTEIN"/>
    <property type="match status" value="1"/>
</dbReference>
<evidence type="ECO:0000259" key="3">
    <source>
        <dbReference type="Pfam" id="PF09423"/>
    </source>
</evidence>
<comment type="caution">
    <text evidence="4">The sequence shown here is derived from an EMBL/GenBank/DDBJ whole genome shotgun (WGS) entry which is preliminary data.</text>
</comment>
<keyword evidence="1" id="KW-0472">Membrane</keyword>
<dbReference type="AlphaFoldDB" id="A0A9N8HQF8"/>
<reference evidence="4" key="1">
    <citation type="submission" date="2020-06" db="EMBL/GenBank/DDBJ databases">
        <authorList>
            <consortium name="Plant Systems Biology data submission"/>
        </authorList>
    </citation>
    <scope>NUCLEOTIDE SEQUENCE</scope>
    <source>
        <strain evidence="4">D6</strain>
    </source>
</reference>
<feature type="signal peptide" evidence="2">
    <location>
        <begin position="1"/>
        <end position="21"/>
    </location>
</feature>
<feature type="domain" description="PhoD-like phosphatase metallophosphatase" evidence="3">
    <location>
        <begin position="36"/>
        <end position="384"/>
    </location>
</feature>
<name>A0A9N8HQF8_9STRA</name>
<sequence>MSLWSLLVLLLLHDAVIVVAASDISHPNATLSKIAFGSCHNARKIHGHVHDNNIWKAISAESPDLFVWTGDAVYPAQRKIANTTYLKQLFHDMKTNKTIGYRQFASHVKNGIYGVYDDHDYGGNDAGVEMPDKRDRADLFMDFLQLDQSTTTSQTTLQERDGLYYSVTFGTPPEQVKLILLDTRWHRTKHCFPSLATKVPLGAGLSAATRWALAGFNVNQWWPFWDCWKAPTVLGEQQWNWLEQELTTNSQANVHIVVSSIQVLTTDPTVESWGHFPLERQRLITLLGKGISGLVLLSGDVHHAEIFNPLESQSTTTVSKSKSSFLEVTSSGLTHYCSQPFYGFMCQPVLEKYNQNRFQSSNNFYIGRNYGRIDIDWKQQTIQVVVQDENGQTVLRTGHRPFQQDTLTPEEVAQVPFCVDGHLTRPVLSVLTALVVIVVVGVRSFGR</sequence>
<keyword evidence="2" id="KW-0732">Signal</keyword>
<evidence type="ECO:0000256" key="2">
    <source>
        <dbReference type="SAM" id="SignalP"/>
    </source>
</evidence>
<accession>A0A9N8HQF8</accession>
<dbReference type="Gene3D" id="3.60.21.70">
    <property type="entry name" value="PhoD-like phosphatase"/>
    <property type="match status" value="1"/>
</dbReference>
<keyword evidence="6" id="KW-1185">Reference proteome</keyword>
<dbReference type="EMBL" id="CAICTM010001160">
    <property type="protein sequence ID" value="CAB9521081.1"/>
    <property type="molecule type" value="Genomic_DNA"/>
</dbReference>
<dbReference type="OrthoDB" id="10266805at2759"/>
<dbReference type="EMBL" id="CAICTM010001160">
    <property type="protein sequence ID" value="CAB9521080.1"/>
    <property type="molecule type" value="Genomic_DNA"/>
</dbReference>
<protein>
    <submittedName>
        <fullName evidence="4">PhoD-like phosphatase</fullName>
    </submittedName>
</protein>
<dbReference type="Pfam" id="PF09423">
    <property type="entry name" value="PhoD"/>
    <property type="match status" value="1"/>
</dbReference>
<dbReference type="InterPro" id="IPR029052">
    <property type="entry name" value="Metallo-depent_PP-like"/>
</dbReference>
<dbReference type="InterPro" id="IPR038607">
    <property type="entry name" value="PhoD-like_sf"/>
</dbReference>
<gene>
    <name evidence="4" type="ORF">SEMRO_1162_G247850.1</name>
    <name evidence="5" type="ORF">SEMRO_1162_G247860.1</name>
</gene>
<proteinExistence type="predicted"/>
<feature type="chain" id="PRO_5040652750" evidence="2">
    <location>
        <begin position="22"/>
        <end position="447"/>
    </location>
</feature>
<evidence type="ECO:0000313" key="5">
    <source>
        <dbReference type="EMBL" id="CAB9521081.1"/>
    </source>
</evidence>
<dbReference type="SUPFAM" id="SSF56300">
    <property type="entry name" value="Metallo-dependent phosphatases"/>
    <property type="match status" value="1"/>
</dbReference>
<evidence type="ECO:0000313" key="4">
    <source>
        <dbReference type="EMBL" id="CAB9521080.1"/>
    </source>
</evidence>
<feature type="transmembrane region" description="Helical" evidence="1">
    <location>
        <begin position="427"/>
        <end position="446"/>
    </location>
</feature>
<keyword evidence="1" id="KW-0812">Transmembrane</keyword>
<dbReference type="PANTHER" id="PTHR33987">
    <property type="entry name" value="CALCINEURIN-LIKE METALLO-PHOSPHOESTERASE SUPERFAMILY PROTEIN"/>
    <property type="match status" value="1"/>
</dbReference>
<dbReference type="CDD" id="cd07389">
    <property type="entry name" value="MPP_PhoD"/>
    <property type="match status" value="1"/>
</dbReference>
<evidence type="ECO:0000313" key="6">
    <source>
        <dbReference type="Proteomes" id="UP001153069"/>
    </source>
</evidence>
<evidence type="ECO:0000256" key="1">
    <source>
        <dbReference type="SAM" id="Phobius"/>
    </source>
</evidence>